<proteinExistence type="predicted"/>
<protein>
    <submittedName>
        <fullName evidence="1">Uncharacterized protein</fullName>
    </submittedName>
</protein>
<name>A0A481YZ22_9VIRU</name>
<sequence length="82" mass="9822">MDKKMEKKAKKYFKDYAKKIKKNEPCADSDEEVDCYTNEDIFISNNTPIYYDSDHNDNINETDTDTMPEEELKIQYYDSDKE</sequence>
<gene>
    <name evidence="1" type="ORF">LCMiAC01_01250</name>
</gene>
<organism evidence="1">
    <name type="scientific">Mimivirus LCMiAC01</name>
    <dbReference type="NCBI Taxonomy" id="2506608"/>
    <lineage>
        <taxon>Viruses</taxon>
        <taxon>Varidnaviria</taxon>
        <taxon>Bamfordvirae</taxon>
        <taxon>Nucleocytoviricota</taxon>
        <taxon>Megaviricetes</taxon>
        <taxon>Imitervirales</taxon>
        <taxon>Mimiviridae</taxon>
        <taxon>Klosneuvirinae</taxon>
    </lineage>
</organism>
<reference evidence="1" key="1">
    <citation type="journal article" date="2019" name="MBio">
        <title>Virus Genomes from Deep Sea Sediments Expand the Ocean Megavirome and Support Independent Origins of Viral Gigantism.</title>
        <authorList>
            <person name="Backstrom D."/>
            <person name="Yutin N."/>
            <person name="Jorgensen S.L."/>
            <person name="Dharamshi J."/>
            <person name="Homa F."/>
            <person name="Zaremba-Niedwiedzka K."/>
            <person name="Spang A."/>
            <person name="Wolf Y.I."/>
            <person name="Koonin E.V."/>
            <person name="Ettema T.J."/>
        </authorList>
    </citation>
    <scope>NUCLEOTIDE SEQUENCE</scope>
</reference>
<evidence type="ECO:0000313" key="1">
    <source>
        <dbReference type="EMBL" id="QBK88448.1"/>
    </source>
</evidence>
<dbReference type="EMBL" id="MK500389">
    <property type="protein sequence ID" value="QBK88448.1"/>
    <property type="molecule type" value="Genomic_DNA"/>
</dbReference>
<accession>A0A481YZ22</accession>